<dbReference type="HOGENOM" id="CLU_1841888_0_0_9"/>
<evidence type="ECO:0000313" key="3">
    <source>
        <dbReference type="Proteomes" id="UP000010797"/>
    </source>
</evidence>
<reference evidence="3" key="1">
    <citation type="submission" date="2012-02" db="EMBL/GenBank/DDBJ databases">
        <title>Complete sequence of Desulfitobacterium dichloroeliminans LMG P-21439.</title>
        <authorList>
            <person name="Lucas S."/>
            <person name="Han J."/>
            <person name="Lapidus A."/>
            <person name="Cheng J.-F."/>
            <person name="Goodwin L."/>
            <person name="Pitluck S."/>
            <person name="Peters L."/>
            <person name="Ovchinnikova G."/>
            <person name="Teshima H."/>
            <person name="Detter J.C."/>
            <person name="Han C."/>
            <person name="Tapia R."/>
            <person name="Land M."/>
            <person name="Hauser L."/>
            <person name="Kyrpides N."/>
            <person name="Ivanova N."/>
            <person name="Pagani I."/>
            <person name="Kruse T."/>
            <person name="de Vos W.M."/>
            <person name="Boon N."/>
            <person name="Smidt H."/>
            <person name="Woyke T."/>
        </authorList>
    </citation>
    <scope>NUCLEOTIDE SEQUENCE [LARGE SCALE GENOMIC DNA]</scope>
    <source>
        <strain evidence="3">LMG P-21439 / DCA1</strain>
    </source>
</reference>
<protein>
    <submittedName>
        <fullName evidence="2">Uncharacterized protein</fullName>
    </submittedName>
</protein>
<name>L0F4U8_DESDL</name>
<gene>
    <name evidence="2" type="ordered locus">Desdi_0131</name>
</gene>
<evidence type="ECO:0000313" key="2">
    <source>
        <dbReference type="EMBL" id="AGA67691.1"/>
    </source>
</evidence>
<keyword evidence="3" id="KW-1185">Reference proteome</keyword>
<dbReference type="STRING" id="871963.Desdi_0131"/>
<evidence type="ECO:0000256" key="1">
    <source>
        <dbReference type="SAM" id="MobiDB-lite"/>
    </source>
</evidence>
<dbReference type="RefSeq" id="WP_015260698.1">
    <property type="nucleotide sequence ID" value="NC_019903.1"/>
</dbReference>
<dbReference type="EMBL" id="CP003344">
    <property type="protein sequence ID" value="AGA67691.1"/>
    <property type="molecule type" value="Genomic_DNA"/>
</dbReference>
<accession>L0F4U8</accession>
<dbReference type="Proteomes" id="UP000010797">
    <property type="component" value="Chromosome"/>
</dbReference>
<sequence length="139" mass="16707">MKRKIPIDGLNTFGPKEKEEIKKPKPKKPPQLQKKIHYRKWGDAGVGIEISNYWVFRLVINGITIDEKDFEKLFPTIYKQFNVRTELKTNPKTGDFQNTIYLYFPRQMLEDMEIRIIYRDLKKKMLQHIYDLTVDKEDV</sequence>
<feature type="region of interest" description="Disordered" evidence="1">
    <location>
        <begin position="1"/>
        <end position="32"/>
    </location>
</feature>
<organism evidence="2 3">
    <name type="scientific">Desulfitobacterium dichloroeliminans (strain LMG P-21439 / DCA1)</name>
    <dbReference type="NCBI Taxonomy" id="871963"/>
    <lineage>
        <taxon>Bacteria</taxon>
        <taxon>Bacillati</taxon>
        <taxon>Bacillota</taxon>
        <taxon>Clostridia</taxon>
        <taxon>Eubacteriales</taxon>
        <taxon>Desulfitobacteriaceae</taxon>
        <taxon>Desulfitobacterium</taxon>
    </lineage>
</organism>
<proteinExistence type="predicted"/>
<dbReference type="KEGG" id="ddl:Desdi_0131"/>
<dbReference type="AlphaFoldDB" id="L0F4U8"/>